<evidence type="ECO:0000313" key="2">
    <source>
        <dbReference type="EMBL" id="OEL37749.1"/>
    </source>
</evidence>
<dbReference type="InterPro" id="IPR032675">
    <property type="entry name" value="LRR_dom_sf"/>
</dbReference>
<dbReference type="Gene3D" id="3.80.10.10">
    <property type="entry name" value="Ribonuclease Inhibitor"/>
    <property type="match status" value="1"/>
</dbReference>
<dbReference type="Pfam" id="PF00931">
    <property type="entry name" value="NB-ARC"/>
    <property type="match status" value="1"/>
</dbReference>
<dbReference type="GO" id="GO:0043531">
    <property type="term" value="F:ADP binding"/>
    <property type="evidence" value="ECO:0007669"/>
    <property type="project" value="InterPro"/>
</dbReference>
<protein>
    <recommendedName>
        <fullName evidence="1">AAA+ ATPase domain-containing protein</fullName>
    </recommendedName>
</protein>
<dbReference type="EMBL" id="LWDX02004365">
    <property type="protein sequence ID" value="OEL37749.1"/>
    <property type="molecule type" value="Genomic_DNA"/>
</dbReference>
<comment type="caution">
    <text evidence="2">The sequence shown here is derived from an EMBL/GenBank/DDBJ whole genome shotgun (WGS) entry which is preliminary data.</text>
</comment>
<gene>
    <name evidence="2" type="ORF">BAE44_0001234</name>
</gene>
<dbReference type="Gene3D" id="3.40.50.300">
    <property type="entry name" value="P-loop containing nucleotide triphosphate hydrolases"/>
    <property type="match status" value="1"/>
</dbReference>
<dbReference type="InterPro" id="IPR003593">
    <property type="entry name" value="AAA+_ATPase"/>
</dbReference>
<dbReference type="GO" id="GO:0098542">
    <property type="term" value="P:defense response to other organism"/>
    <property type="evidence" value="ECO:0007669"/>
    <property type="project" value="TreeGrafter"/>
</dbReference>
<evidence type="ECO:0000259" key="1">
    <source>
        <dbReference type="SMART" id="SM00382"/>
    </source>
</evidence>
<proteinExistence type="predicted"/>
<feature type="domain" description="AAA+ ATPase" evidence="1">
    <location>
        <begin position="61"/>
        <end position="195"/>
    </location>
</feature>
<dbReference type="OrthoDB" id="598235at2759"/>
<dbReference type="Proteomes" id="UP000095767">
    <property type="component" value="Unassembled WGS sequence"/>
</dbReference>
<dbReference type="InterPro" id="IPR002182">
    <property type="entry name" value="NB-ARC"/>
</dbReference>
<accession>A0A1E5WK35</accession>
<dbReference type="SUPFAM" id="SSF52540">
    <property type="entry name" value="P-loop containing nucleoside triphosphate hydrolases"/>
    <property type="match status" value="1"/>
</dbReference>
<organism evidence="2 3">
    <name type="scientific">Dichanthelium oligosanthes</name>
    <dbReference type="NCBI Taxonomy" id="888268"/>
    <lineage>
        <taxon>Eukaryota</taxon>
        <taxon>Viridiplantae</taxon>
        <taxon>Streptophyta</taxon>
        <taxon>Embryophyta</taxon>
        <taxon>Tracheophyta</taxon>
        <taxon>Spermatophyta</taxon>
        <taxon>Magnoliopsida</taxon>
        <taxon>Liliopsida</taxon>
        <taxon>Poales</taxon>
        <taxon>Poaceae</taxon>
        <taxon>PACMAD clade</taxon>
        <taxon>Panicoideae</taxon>
        <taxon>Panicodae</taxon>
        <taxon>Paniceae</taxon>
        <taxon>Dichantheliinae</taxon>
        <taxon>Dichanthelium</taxon>
    </lineage>
</organism>
<dbReference type="SMART" id="SM00382">
    <property type="entry name" value="AAA"/>
    <property type="match status" value="1"/>
</dbReference>
<sequence length="515" mass="57454">MPKAVGFYHCTQDPRRYKLHPHTPKANAEGCAGAGAGLHLVGIDVPVKKLLRWLVMSTDKSLKVVSIVGPAGVGKTTLAMELCRRLWGQSGGGHYYFHCGATARATRGADRNKLLLQQILEEIRAPQQWASKHSRTRTYLERLHGKDQVIIDEAPGKPDPNIAVNYGPKSTTLMEHLTRDIRERLEGKRYFILIDDLWEASDWEQIKGAFPNDNNSYGSQILVTTRVGSVARLCCSDYGGLVHEMKPLDALDSEKLLHTRAFGSMDGHQPDKTTSKFLTSKSTEMGFAFNSSTLIEGTPPANISSSKTGIPRWLAHHHPDRKRAPAADQGATQFKDIGLPNHLTKLEKFKITAGRFVSVPQWIESLQHLAFLQITVCKLEPRDLKILADLLRLRCLGLDLEFIPTEEVVIGRAMLRLAYLELEVISASARERAVPSGLRNLQSLTEVVLHYNQKCTKHDVQKFDETEWATKIHSEARHGDTPEEFLLKKDKECNCSAQGKISTIKSCSLTIDVMG</sequence>
<dbReference type="PANTHER" id="PTHR23155:SF957">
    <property type="entry name" value="OS11G0606800 PROTEIN"/>
    <property type="match status" value="1"/>
</dbReference>
<dbReference type="InterPro" id="IPR027417">
    <property type="entry name" value="P-loop_NTPase"/>
</dbReference>
<dbReference type="InterPro" id="IPR044974">
    <property type="entry name" value="Disease_R_plants"/>
</dbReference>
<evidence type="ECO:0000313" key="3">
    <source>
        <dbReference type="Proteomes" id="UP000095767"/>
    </source>
</evidence>
<reference evidence="2 3" key="1">
    <citation type="submission" date="2016-09" db="EMBL/GenBank/DDBJ databases">
        <title>The draft genome of Dichanthelium oligosanthes: A C3 panicoid grass species.</title>
        <authorList>
            <person name="Studer A.J."/>
            <person name="Schnable J.C."/>
            <person name="Brutnell T.P."/>
        </authorList>
    </citation>
    <scope>NUCLEOTIDE SEQUENCE [LARGE SCALE GENOMIC DNA]</scope>
    <source>
        <strain evidence="3">cv. Kellogg 1175</strain>
        <tissue evidence="2">Leaf</tissue>
    </source>
</reference>
<keyword evidence="3" id="KW-1185">Reference proteome</keyword>
<dbReference type="PANTHER" id="PTHR23155">
    <property type="entry name" value="DISEASE RESISTANCE PROTEIN RP"/>
    <property type="match status" value="1"/>
</dbReference>
<dbReference type="SUPFAM" id="SSF52047">
    <property type="entry name" value="RNI-like"/>
    <property type="match status" value="1"/>
</dbReference>
<name>A0A1E5WK35_9POAL</name>
<dbReference type="AlphaFoldDB" id="A0A1E5WK35"/>